<protein>
    <submittedName>
        <fullName evidence="5">Uncharacterized protein LOC105907133 isoform X1</fullName>
    </submittedName>
</protein>
<keyword evidence="2" id="KW-0732">Signal</keyword>
<evidence type="ECO:0000256" key="2">
    <source>
        <dbReference type="SAM" id="SignalP"/>
    </source>
</evidence>
<keyword evidence="1" id="KW-0812">Transmembrane</keyword>
<feature type="signal peptide" evidence="2">
    <location>
        <begin position="1"/>
        <end position="22"/>
    </location>
</feature>
<dbReference type="PROSITE" id="PS51034">
    <property type="entry name" value="ZP_2"/>
    <property type="match status" value="1"/>
</dbReference>
<dbReference type="InterPro" id="IPR001507">
    <property type="entry name" value="ZP_dom"/>
</dbReference>
<evidence type="ECO:0000313" key="4">
    <source>
        <dbReference type="Proteomes" id="UP000515152"/>
    </source>
</evidence>
<dbReference type="Gene3D" id="2.60.40.3210">
    <property type="entry name" value="Zona pellucida, ZP-N domain"/>
    <property type="match status" value="1"/>
</dbReference>
<reference evidence="5" key="1">
    <citation type="submission" date="2025-08" db="UniProtKB">
        <authorList>
            <consortium name="RefSeq"/>
        </authorList>
    </citation>
    <scope>IDENTIFICATION</scope>
</reference>
<dbReference type="Pfam" id="PF23344">
    <property type="entry name" value="ZP-N"/>
    <property type="match status" value="1"/>
</dbReference>
<keyword evidence="1" id="KW-1133">Transmembrane helix</keyword>
<dbReference type="RefSeq" id="XP_031440926.1">
    <property type="nucleotide sequence ID" value="XM_031585066.2"/>
</dbReference>
<accession>A0A6P8GSR2</accession>
<gene>
    <name evidence="5" type="primary">LOC105907133</name>
</gene>
<keyword evidence="4" id="KW-1185">Reference proteome</keyword>
<feature type="transmembrane region" description="Helical" evidence="1">
    <location>
        <begin position="306"/>
        <end position="330"/>
    </location>
</feature>
<dbReference type="PANTHER" id="PTHR47130">
    <property type="entry name" value="SI:DKEY-19B23.11-RELATED"/>
    <property type="match status" value="1"/>
</dbReference>
<dbReference type="PANTHER" id="PTHR47130:SF6">
    <property type="entry name" value="EGG ENVELOPE GLYCOPROTEIN-LIKE PRECURSOR"/>
    <property type="match status" value="1"/>
</dbReference>
<evidence type="ECO:0000313" key="5">
    <source>
        <dbReference type="RefSeq" id="XP_031440926.1"/>
    </source>
</evidence>
<evidence type="ECO:0000256" key="1">
    <source>
        <dbReference type="SAM" id="Phobius"/>
    </source>
</evidence>
<dbReference type="InterPro" id="IPR055356">
    <property type="entry name" value="ZP-N"/>
</dbReference>
<sequence>MTISSLLRYFAILLLLSKYSEANQTQVPLKVTAECKEASMLFSMEHSGMDVQWEIGSLPLTQRMAMIRGYIMRNIAQHMTLEVPLFSVGYRYEDINLKHFYGSFEVIFRDTETLNISVTKVQRCLFKTHELIVCDPEGVVSVVTSTAMVLPQMDPNRTSLLDSRCRPEETDNNRMLFVFTVDTCGTKSRIDANYVTYENEVVLLQELSPARQPIITRDSDFRLTVRCHYRATAISILPVDSIPRNSLLTPGRGSIVEMRQGKTRKRSRFKAVGSDFIGIVRAKAAVPQAQQLMQDDVAAEPEGASVYVPVLVIVSTLGILFAAAMTMFCLK</sequence>
<dbReference type="KEGG" id="char:105907133"/>
<organism evidence="4 5">
    <name type="scientific">Clupea harengus</name>
    <name type="common">Atlantic herring</name>
    <dbReference type="NCBI Taxonomy" id="7950"/>
    <lineage>
        <taxon>Eukaryota</taxon>
        <taxon>Metazoa</taxon>
        <taxon>Chordata</taxon>
        <taxon>Craniata</taxon>
        <taxon>Vertebrata</taxon>
        <taxon>Euteleostomi</taxon>
        <taxon>Actinopterygii</taxon>
        <taxon>Neopterygii</taxon>
        <taxon>Teleostei</taxon>
        <taxon>Clupei</taxon>
        <taxon>Clupeiformes</taxon>
        <taxon>Clupeoidei</taxon>
        <taxon>Clupeidae</taxon>
        <taxon>Clupea</taxon>
    </lineage>
</organism>
<dbReference type="Proteomes" id="UP000515152">
    <property type="component" value="Chromosome 18"/>
</dbReference>
<evidence type="ECO:0000259" key="3">
    <source>
        <dbReference type="PROSITE" id="PS51034"/>
    </source>
</evidence>
<keyword evidence="1" id="KW-0472">Membrane</keyword>
<dbReference type="AlphaFoldDB" id="A0A6P8GSR2"/>
<feature type="chain" id="PRO_5028409842" evidence="2">
    <location>
        <begin position="23"/>
        <end position="331"/>
    </location>
</feature>
<feature type="domain" description="ZP" evidence="3">
    <location>
        <begin position="133"/>
        <end position="331"/>
    </location>
</feature>
<name>A0A6P8GSR2_CLUHA</name>
<proteinExistence type="predicted"/>
<dbReference type="GeneID" id="105907133"/>